<comment type="catalytic activity">
    <reaction evidence="9">
        <text>feruloyl-polysaccharide + H2O = ferulate + polysaccharide.</text>
        <dbReference type="EC" id="3.1.1.73"/>
    </reaction>
</comment>
<evidence type="ECO:0000313" key="12">
    <source>
        <dbReference type="Proteomes" id="UP000297716"/>
    </source>
</evidence>
<evidence type="ECO:0000256" key="1">
    <source>
        <dbReference type="ARBA" id="ARBA00004613"/>
    </source>
</evidence>
<proteinExistence type="predicted"/>
<keyword evidence="5 10" id="KW-0732">Signal</keyword>
<dbReference type="OrthoDB" id="424610at2759"/>
<accession>A0A4Z0YJ70</accession>
<keyword evidence="7" id="KW-0119">Carbohydrate metabolism</keyword>
<evidence type="ECO:0000256" key="8">
    <source>
        <dbReference type="ARBA" id="ARBA00023326"/>
    </source>
</evidence>
<evidence type="ECO:0000256" key="5">
    <source>
        <dbReference type="ARBA" id="ARBA00022729"/>
    </source>
</evidence>
<gene>
    <name evidence="11" type="ORF">E0Z10_g5267</name>
</gene>
<evidence type="ECO:0000313" key="11">
    <source>
        <dbReference type="EMBL" id="TGJ83507.1"/>
    </source>
</evidence>
<keyword evidence="3" id="KW-0964">Secreted</keyword>
<comment type="subcellular location">
    <subcellularLocation>
        <location evidence="1">Secreted</location>
    </subcellularLocation>
</comment>
<dbReference type="PANTHER" id="PTHR38050:SF2">
    <property type="entry name" value="FERULOYL ESTERASE C-RELATED"/>
    <property type="match status" value="1"/>
</dbReference>
<evidence type="ECO:0000256" key="2">
    <source>
        <dbReference type="ARBA" id="ARBA00013091"/>
    </source>
</evidence>
<name>A0A4Z0YJ70_9PEZI</name>
<dbReference type="Proteomes" id="UP000297716">
    <property type="component" value="Unassembled WGS sequence"/>
</dbReference>
<comment type="caution">
    <text evidence="11">The sequence shown here is derived from an EMBL/GenBank/DDBJ whole genome shotgun (WGS) entry which is preliminary data.</text>
</comment>
<dbReference type="EC" id="3.1.1.73" evidence="2"/>
<reference evidence="11 12" key="1">
    <citation type="submission" date="2019-03" db="EMBL/GenBank/DDBJ databases">
        <title>Draft genome sequence of Xylaria hypoxylon DSM 108379, a ubiquitous saprotrophic-parasitic fungi on hardwood.</title>
        <authorList>
            <person name="Buettner E."/>
            <person name="Leonhardt S."/>
            <person name="Gebauer A.M."/>
            <person name="Liers C."/>
            <person name="Hofrichter M."/>
            <person name="Kellner H."/>
        </authorList>
    </citation>
    <scope>NUCLEOTIDE SEQUENCE [LARGE SCALE GENOMIC DNA]</scope>
    <source>
        <strain evidence="11 12">DSM 108379</strain>
    </source>
</reference>
<keyword evidence="4" id="KW-0858">Xylan degradation</keyword>
<sequence length="321" mass="33856">MHPLYYIAGVIAASITSALAAPAAAVGVEARATAGCGKVHLLRGVTTYHGLTSSGRDRTYSVHLPSSYDKSKSYPVVLGFHGSSSIGLFFEVDTKMSESRFSANKIMVYPDGVGGAWAGANYSQVSVGEDLQFVTDLLTELRGEYCVDDSRIYATGISNGGGFVNTIACSSAVGGQFAAFAPASGAYYTDNSGVTGGCSPARSSLPVLEIHGGSDASVFYGGGEGEGGIEPAVPTWLGWWAERNACTSSKVEDSFNGDVHHITWTCANGAEGVLQHWKIDDMGHCWASTEINFSQLSVLEGPTHIQASQIIMDFFDQYTKP</sequence>
<keyword evidence="8" id="KW-0624">Polysaccharide degradation</keyword>
<evidence type="ECO:0000256" key="10">
    <source>
        <dbReference type="SAM" id="SignalP"/>
    </source>
</evidence>
<dbReference type="SUPFAM" id="SSF53474">
    <property type="entry name" value="alpha/beta-Hydrolases"/>
    <property type="match status" value="1"/>
</dbReference>
<evidence type="ECO:0000256" key="9">
    <source>
        <dbReference type="ARBA" id="ARBA00034075"/>
    </source>
</evidence>
<organism evidence="11 12">
    <name type="scientific">Xylaria hypoxylon</name>
    <dbReference type="NCBI Taxonomy" id="37992"/>
    <lineage>
        <taxon>Eukaryota</taxon>
        <taxon>Fungi</taxon>
        <taxon>Dikarya</taxon>
        <taxon>Ascomycota</taxon>
        <taxon>Pezizomycotina</taxon>
        <taxon>Sordariomycetes</taxon>
        <taxon>Xylariomycetidae</taxon>
        <taxon>Xylariales</taxon>
        <taxon>Xylariaceae</taxon>
        <taxon>Xylaria</taxon>
    </lineage>
</organism>
<dbReference type="EMBL" id="SKBN01000092">
    <property type="protein sequence ID" value="TGJ83507.1"/>
    <property type="molecule type" value="Genomic_DNA"/>
</dbReference>
<dbReference type="InterPro" id="IPR029058">
    <property type="entry name" value="AB_hydrolase_fold"/>
</dbReference>
<dbReference type="InterPro" id="IPR043595">
    <property type="entry name" value="FaeB/C/D"/>
</dbReference>
<dbReference type="GO" id="GO:0045493">
    <property type="term" value="P:xylan catabolic process"/>
    <property type="evidence" value="ECO:0007669"/>
    <property type="project" value="UniProtKB-KW"/>
</dbReference>
<dbReference type="PANTHER" id="PTHR38050">
    <property type="match status" value="1"/>
</dbReference>
<dbReference type="GO" id="GO:0005576">
    <property type="term" value="C:extracellular region"/>
    <property type="evidence" value="ECO:0007669"/>
    <property type="project" value="UniProtKB-SubCell"/>
</dbReference>
<dbReference type="Gene3D" id="3.40.50.1820">
    <property type="entry name" value="alpha/beta hydrolase"/>
    <property type="match status" value="1"/>
</dbReference>
<feature type="chain" id="PRO_5032625895" description="feruloyl esterase" evidence="10">
    <location>
        <begin position="21"/>
        <end position="321"/>
    </location>
</feature>
<evidence type="ECO:0000256" key="3">
    <source>
        <dbReference type="ARBA" id="ARBA00022525"/>
    </source>
</evidence>
<evidence type="ECO:0000256" key="4">
    <source>
        <dbReference type="ARBA" id="ARBA00022651"/>
    </source>
</evidence>
<dbReference type="STRING" id="37992.A0A4Z0YJ70"/>
<evidence type="ECO:0000256" key="6">
    <source>
        <dbReference type="ARBA" id="ARBA00022801"/>
    </source>
</evidence>
<keyword evidence="12" id="KW-1185">Reference proteome</keyword>
<dbReference type="AlphaFoldDB" id="A0A4Z0YJ70"/>
<evidence type="ECO:0000256" key="7">
    <source>
        <dbReference type="ARBA" id="ARBA00023277"/>
    </source>
</evidence>
<keyword evidence="6" id="KW-0378">Hydrolase</keyword>
<dbReference type="GO" id="GO:0030600">
    <property type="term" value="F:feruloyl esterase activity"/>
    <property type="evidence" value="ECO:0007669"/>
    <property type="project" value="UniProtKB-EC"/>
</dbReference>
<feature type="signal peptide" evidence="10">
    <location>
        <begin position="1"/>
        <end position="20"/>
    </location>
</feature>
<protein>
    <recommendedName>
        <fullName evidence="2">feruloyl esterase</fullName>
        <ecNumber evidence="2">3.1.1.73</ecNumber>
    </recommendedName>
</protein>